<dbReference type="PANTHER" id="PTHR37042">
    <property type="entry name" value="OUTER MEMBRANE PROTEIN RV1973"/>
    <property type="match status" value="1"/>
</dbReference>
<dbReference type="EMBL" id="JACJID010000004">
    <property type="protein sequence ID" value="MBA8927985.1"/>
    <property type="molecule type" value="Genomic_DNA"/>
</dbReference>
<protein>
    <submittedName>
        <fullName evidence="4">Mce-associated membrane protein</fullName>
    </submittedName>
</protein>
<feature type="chain" id="PRO_5045714255" evidence="3">
    <location>
        <begin position="19"/>
        <end position="159"/>
    </location>
</feature>
<dbReference type="RefSeq" id="WP_025356917.1">
    <property type="nucleotide sequence ID" value="NZ_BAAABQ010000030.1"/>
</dbReference>
<dbReference type="Proteomes" id="UP000517916">
    <property type="component" value="Unassembled WGS sequence"/>
</dbReference>
<evidence type="ECO:0000256" key="3">
    <source>
        <dbReference type="SAM" id="SignalP"/>
    </source>
</evidence>
<keyword evidence="2" id="KW-0472">Membrane</keyword>
<keyword evidence="5" id="KW-1185">Reference proteome</keyword>
<dbReference type="PANTHER" id="PTHR37042:SF4">
    <property type="entry name" value="OUTER MEMBRANE PROTEIN RV1973"/>
    <property type="match status" value="1"/>
</dbReference>
<feature type="signal peptide" evidence="3">
    <location>
        <begin position="1"/>
        <end position="18"/>
    </location>
</feature>
<evidence type="ECO:0000313" key="5">
    <source>
        <dbReference type="Proteomes" id="UP000517916"/>
    </source>
</evidence>
<evidence type="ECO:0000313" key="4">
    <source>
        <dbReference type="EMBL" id="MBA8927985.1"/>
    </source>
</evidence>
<evidence type="ECO:0000256" key="1">
    <source>
        <dbReference type="ARBA" id="ARBA00004370"/>
    </source>
</evidence>
<organism evidence="4 5">
    <name type="scientific">Kutzneria viridogrisea</name>
    <dbReference type="NCBI Taxonomy" id="47990"/>
    <lineage>
        <taxon>Bacteria</taxon>
        <taxon>Bacillati</taxon>
        <taxon>Actinomycetota</taxon>
        <taxon>Actinomycetes</taxon>
        <taxon>Pseudonocardiales</taxon>
        <taxon>Pseudonocardiaceae</taxon>
        <taxon>Kutzneria</taxon>
    </lineage>
</organism>
<comment type="subcellular location">
    <subcellularLocation>
        <location evidence="1">Membrane</location>
    </subcellularLocation>
</comment>
<reference evidence="4 5" key="1">
    <citation type="submission" date="2020-08" db="EMBL/GenBank/DDBJ databases">
        <title>Genomic Encyclopedia of Archaeal and Bacterial Type Strains, Phase II (KMG-II): from individual species to whole genera.</title>
        <authorList>
            <person name="Goeker M."/>
        </authorList>
    </citation>
    <scope>NUCLEOTIDE SEQUENCE [LARGE SCALE GENOMIC DNA]</scope>
    <source>
        <strain evidence="4 5">DSM 43850</strain>
    </source>
</reference>
<gene>
    <name evidence="4" type="ORF">BC739_005202</name>
</gene>
<evidence type="ECO:0000256" key="2">
    <source>
        <dbReference type="ARBA" id="ARBA00023136"/>
    </source>
</evidence>
<sequence>MKALVAVVVLAVSAAVWFAVSAGQVRKIDNTALVDTATTAAVVAKVGEAVQSAFSYDYNDTARTEQAARNVLIDSAVRQYEQLFGKVREQATAQKLVLVTAVRSVGVSELSGDRATALVFLDQQAVRGDNNQHTSVSAQLSVVARNVDGTWKIAELTVL</sequence>
<keyword evidence="3" id="KW-0732">Signal</keyword>
<accession>A0ABR6BM53</accession>
<comment type="caution">
    <text evidence="4">The sequence shown here is derived from an EMBL/GenBank/DDBJ whole genome shotgun (WGS) entry which is preliminary data.</text>
</comment>
<name>A0ABR6BM53_9PSEU</name>
<proteinExistence type="predicted"/>